<dbReference type="Proteomes" id="UP000540506">
    <property type="component" value="Unassembled WGS sequence"/>
</dbReference>
<proteinExistence type="predicted"/>
<keyword evidence="3" id="KW-1185">Reference proteome</keyword>
<feature type="signal peptide" evidence="1">
    <location>
        <begin position="1"/>
        <end position="28"/>
    </location>
</feature>
<evidence type="ECO:0000313" key="2">
    <source>
        <dbReference type="EMBL" id="MBB4927636.1"/>
    </source>
</evidence>
<organism evidence="2 3">
    <name type="scientific">Kitasatospora kifunensis</name>
    <name type="common">Streptomyces kifunensis</name>
    <dbReference type="NCBI Taxonomy" id="58351"/>
    <lineage>
        <taxon>Bacteria</taxon>
        <taxon>Bacillati</taxon>
        <taxon>Actinomycetota</taxon>
        <taxon>Actinomycetes</taxon>
        <taxon>Kitasatosporales</taxon>
        <taxon>Streptomycetaceae</taxon>
        <taxon>Kitasatospora</taxon>
    </lineage>
</organism>
<feature type="chain" id="PRO_5031234968" description="Peptidase inhibitor family I36" evidence="1">
    <location>
        <begin position="29"/>
        <end position="216"/>
    </location>
</feature>
<evidence type="ECO:0008006" key="4">
    <source>
        <dbReference type="Google" id="ProtNLM"/>
    </source>
</evidence>
<reference evidence="2 3" key="1">
    <citation type="submission" date="2020-08" db="EMBL/GenBank/DDBJ databases">
        <title>Sequencing the genomes of 1000 actinobacteria strains.</title>
        <authorList>
            <person name="Klenk H.-P."/>
        </authorList>
    </citation>
    <scope>NUCLEOTIDE SEQUENCE [LARGE SCALE GENOMIC DNA]</scope>
    <source>
        <strain evidence="2 3">DSM 41654</strain>
    </source>
</reference>
<name>A0A7W7R939_KITKI</name>
<dbReference type="RefSeq" id="WP_184944171.1">
    <property type="nucleotide sequence ID" value="NZ_JACHJV010000002.1"/>
</dbReference>
<gene>
    <name evidence="2" type="ORF">FHR34_006731</name>
</gene>
<protein>
    <recommendedName>
        <fullName evidence="4">Peptidase inhibitor family I36</fullName>
    </recommendedName>
</protein>
<dbReference type="AlphaFoldDB" id="A0A7W7R939"/>
<keyword evidence="1" id="KW-0732">Signal</keyword>
<evidence type="ECO:0000313" key="3">
    <source>
        <dbReference type="Proteomes" id="UP000540506"/>
    </source>
</evidence>
<comment type="caution">
    <text evidence="2">The sequence shown here is derived from an EMBL/GenBank/DDBJ whole genome shotgun (WGS) entry which is preliminary data.</text>
</comment>
<accession>A0A7W7R939</accession>
<dbReference type="EMBL" id="JACHJV010000002">
    <property type="protein sequence ID" value="MBB4927636.1"/>
    <property type="molecule type" value="Genomic_DNA"/>
</dbReference>
<evidence type="ECO:0000256" key="1">
    <source>
        <dbReference type="SAM" id="SignalP"/>
    </source>
</evidence>
<sequence>MSSVKWGRAVVVGAVAAIAVVPSVSATAAPSDETGAYAGMTQAQARARLDADIAQALAHRAGGVRTGANEVEWQDGEGGKAVEVFPLPASLEAQMPGKQPREVSYRFGCPYGWTPGSAWYCFYENSNFNGVAESGQSGPGNGRMLKWSNWHGVTDLGDWNFRDKVSSWVNKTSYKIEVGDYAVAPNYYRLWIENGNQAMGYVGDQANDRADFFRMV</sequence>